<reference evidence="3 4" key="1">
    <citation type="submission" date="2016-10" db="EMBL/GenBank/DDBJ databases">
        <authorList>
            <person name="de Groot N.N."/>
        </authorList>
    </citation>
    <scope>NUCLEOTIDE SEQUENCE [LARGE SCALE GENOMIC DNA]</scope>
    <source>
        <strain evidence="3 4">AR67</strain>
    </source>
</reference>
<dbReference type="EMBL" id="FOKQ01000009">
    <property type="protein sequence ID" value="SFC24319.1"/>
    <property type="molecule type" value="Genomic_DNA"/>
</dbReference>
<evidence type="ECO:0000313" key="3">
    <source>
        <dbReference type="EMBL" id="SFC24319.1"/>
    </source>
</evidence>
<keyword evidence="2" id="KW-1133">Transmembrane helix</keyword>
<keyword evidence="2" id="KW-0472">Membrane</keyword>
<evidence type="ECO:0000313" key="4">
    <source>
        <dbReference type="Proteomes" id="UP000182192"/>
    </source>
</evidence>
<keyword evidence="2" id="KW-0812">Transmembrane</keyword>
<gene>
    <name evidence="3" type="ORF">SAMN02910406_01392</name>
</gene>
<dbReference type="AlphaFoldDB" id="A0A1I1HJJ9"/>
<protein>
    <submittedName>
        <fullName evidence="3">Uncharacterized protein</fullName>
    </submittedName>
</protein>
<feature type="compositionally biased region" description="Basic and acidic residues" evidence="1">
    <location>
        <begin position="52"/>
        <end position="63"/>
    </location>
</feature>
<evidence type="ECO:0000256" key="1">
    <source>
        <dbReference type="SAM" id="MobiDB-lite"/>
    </source>
</evidence>
<feature type="region of interest" description="Disordered" evidence="1">
    <location>
        <begin position="52"/>
        <end position="78"/>
    </location>
</feature>
<name>A0A1I1HJJ9_RUMAL</name>
<feature type="transmembrane region" description="Helical" evidence="2">
    <location>
        <begin position="12"/>
        <end position="30"/>
    </location>
</feature>
<sequence length="119" mass="13437">MNHELLNLLGSLALKCGIIMVLIVLACLVTPRMAKWIQKKNPQLADKIERKGLAAPERVEDSATGHSPQENYEVHSAFEASKEEDFDPNYKIYNQDIYAFNFGKKKKAEDKQGEASNKD</sequence>
<organism evidence="3 4">
    <name type="scientific">Ruminococcus albus</name>
    <dbReference type="NCBI Taxonomy" id="1264"/>
    <lineage>
        <taxon>Bacteria</taxon>
        <taxon>Bacillati</taxon>
        <taxon>Bacillota</taxon>
        <taxon>Clostridia</taxon>
        <taxon>Eubacteriales</taxon>
        <taxon>Oscillospiraceae</taxon>
        <taxon>Ruminococcus</taxon>
    </lineage>
</organism>
<accession>A0A1I1HJJ9</accession>
<evidence type="ECO:0000256" key="2">
    <source>
        <dbReference type="SAM" id="Phobius"/>
    </source>
</evidence>
<dbReference type="OrthoDB" id="1821771at2"/>
<dbReference type="RefSeq" id="WP_074960814.1">
    <property type="nucleotide sequence ID" value="NZ_FOKQ01000009.1"/>
</dbReference>
<dbReference type="Proteomes" id="UP000182192">
    <property type="component" value="Unassembled WGS sequence"/>
</dbReference>
<proteinExistence type="predicted"/>